<evidence type="ECO:0000259" key="8">
    <source>
        <dbReference type="Pfam" id="PF13962"/>
    </source>
</evidence>
<dbReference type="STRING" id="81985.R0F2B6"/>
<feature type="transmembrane region" description="Helical" evidence="7">
    <location>
        <begin position="120"/>
        <end position="146"/>
    </location>
</feature>
<evidence type="ECO:0000256" key="3">
    <source>
        <dbReference type="ARBA" id="ARBA00022737"/>
    </source>
</evidence>
<evidence type="ECO:0000256" key="5">
    <source>
        <dbReference type="ARBA" id="ARBA00023043"/>
    </source>
</evidence>
<feature type="transmembrane region" description="Helical" evidence="7">
    <location>
        <begin position="86"/>
        <end position="113"/>
    </location>
</feature>
<feature type="transmembrane region" description="Helical" evidence="7">
    <location>
        <begin position="152"/>
        <end position="177"/>
    </location>
</feature>
<proteinExistence type="predicted"/>
<dbReference type="PANTHER" id="PTHR24186:SF37">
    <property type="entry name" value="PGG DOMAIN-CONTAINING PROTEIN"/>
    <property type="match status" value="1"/>
</dbReference>
<keyword evidence="3" id="KW-0677">Repeat</keyword>
<gene>
    <name evidence="9" type="ORF">CARUB_v10007342mg</name>
</gene>
<keyword evidence="10" id="KW-1185">Reference proteome</keyword>
<dbReference type="GO" id="GO:0005886">
    <property type="term" value="C:plasma membrane"/>
    <property type="evidence" value="ECO:0007669"/>
    <property type="project" value="TreeGrafter"/>
</dbReference>
<feature type="transmembrane region" description="Helical" evidence="7">
    <location>
        <begin position="34"/>
        <end position="52"/>
    </location>
</feature>
<evidence type="ECO:0000256" key="4">
    <source>
        <dbReference type="ARBA" id="ARBA00022989"/>
    </source>
</evidence>
<dbReference type="OrthoDB" id="681126at2759"/>
<comment type="subcellular location">
    <subcellularLocation>
        <location evidence="1">Membrane</location>
        <topology evidence="1">Multi-pass membrane protein</topology>
    </subcellularLocation>
</comment>
<keyword evidence="4 7" id="KW-1133">Transmembrane helix</keyword>
<evidence type="ECO:0000256" key="2">
    <source>
        <dbReference type="ARBA" id="ARBA00022692"/>
    </source>
</evidence>
<dbReference type="InterPro" id="IPR026961">
    <property type="entry name" value="PGG_dom"/>
</dbReference>
<organism evidence="9 10">
    <name type="scientific">Capsella rubella</name>
    <dbReference type="NCBI Taxonomy" id="81985"/>
    <lineage>
        <taxon>Eukaryota</taxon>
        <taxon>Viridiplantae</taxon>
        <taxon>Streptophyta</taxon>
        <taxon>Embryophyta</taxon>
        <taxon>Tracheophyta</taxon>
        <taxon>Spermatophyta</taxon>
        <taxon>Magnoliopsida</taxon>
        <taxon>eudicotyledons</taxon>
        <taxon>Gunneridae</taxon>
        <taxon>Pentapetalae</taxon>
        <taxon>rosids</taxon>
        <taxon>malvids</taxon>
        <taxon>Brassicales</taxon>
        <taxon>Brassicaceae</taxon>
        <taxon>Camelineae</taxon>
        <taxon>Capsella</taxon>
    </lineage>
</organism>
<dbReference type="EMBL" id="KB870811">
    <property type="protein sequence ID" value="EOA15807.1"/>
    <property type="molecule type" value="Genomic_DNA"/>
</dbReference>
<dbReference type="Pfam" id="PF13962">
    <property type="entry name" value="PGG"/>
    <property type="match status" value="1"/>
</dbReference>
<evidence type="ECO:0000313" key="9">
    <source>
        <dbReference type="EMBL" id="EOA15807.1"/>
    </source>
</evidence>
<evidence type="ECO:0000256" key="1">
    <source>
        <dbReference type="ARBA" id="ARBA00004141"/>
    </source>
</evidence>
<protein>
    <recommendedName>
        <fullName evidence="8">PGG domain-containing protein</fullName>
    </recommendedName>
</protein>
<feature type="domain" description="PGG" evidence="8">
    <location>
        <begin position="27"/>
        <end position="145"/>
    </location>
</feature>
<accession>R0F2B6</accession>
<sequence length="203" mass="22789">MEVNTREENQHLNSSAWFQRYADHQGEWLEKTRGNLVVAATVIASMSFGVMVNPPGGVWQNDKCQSDEYCTEKAGTSILEYSAKRVYYLGMVISCLVSFSASMGIILLVVVGFRFRNRFIMAIMVLFMVLGVLCTSAAFLFAVVLVQHEDGFILSILLIYVGFWVVLLVSILLIQLVRLLRRLIRFIRGHSSPQLPLALPPVA</sequence>
<keyword evidence="2 7" id="KW-0812">Transmembrane</keyword>
<dbReference type="Proteomes" id="UP000029121">
    <property type="component" value="Unassembled WGS sequence"/>
</dbReference>
<reference evidence="10" key="1">
    <citation type="journal article" date="2013" name="Nat. Genet.">
        <title>The Capsella rubella genome and the genomic consequences of rapid mating system evolution.</title>
        <authorList>
            <person name="Slotte T."/>
            <person name="Hazzouri K.M."/>
            <person name="Agren J.A."/>
            <person name="Koenig D."/>
            <person name="Maumus F."/>
            <person name="Guo Y.L."/>
            <person name="Steige K."/>
            <person name="Platts A.E."/>
            <person name="Escobar J.S."/>
            <person name="Newman L.K."/>
            <person name="Wang W."/>
            <person name="Mandakova T."/>
            <person name="Vello E."/>
            <person name="Smith L.M."/>
            <person name="Henz S.R."/>
            <person name="Steffen J."/>
            <person name="Takuno S."/>
            <person name="Brandvain Y."/>
            <person name="Coop G."/>
            <person name="Andolfatto P."/>
            <person name="Hu T.T."/>
            <person name="Blanchette M."/>
            <person name="Clark R.M."/>
            <person name="Quesneville H."/>
            <person name="Nordborg M."/>
            <person name="Gaut B.S."/>
            <person name="Lysak M.A."/>
            <person name="Jenkins J."/>
            <person name="Grimwood J."/>
            <person name="Chapman J."/>
            <person name="Prochnik S."/>
            <person name="Shu S."/>
            <person name="Rokhsar D."/>
            <person name="Schmutz J."/>
            <person name="Weigel D."/>
            <person name="Wright S.I."/>
        </authorList>
    </citation>
    <scope>NUCLEOTIDE SEQUENCE [LARGE SCALE GENOMIC DNA]</scope>
    <source>
        <strain evidence="10">cv. Monte Gargano</strain>
    </source>
</reference>
<keyword evidence="5" id="KW-0040">ANK repeat</keyword>
<dbReference type="KEGG" id="crb:17877872"/>
<dbReference type="AlphaFoldDB" id="R0F2B6"/>
<evidence type="ECO:0000256" key="6">
    <source>
        <dbReference type="ARBA" id="ARBA00023136"/>
    </source>
</evidence>
<dbReference type="PANTHER" id="PTHR24186">
    <property type="entry name" value="PROTEIN PHOSPHATASE 1 REGULATORY SUBUNIT"/>
    <property type="match status" value="1"/>
</dbReference>
<name>R0F2B6_9BRAS</name>
<evidence type="ECO:0000313" key="10">
    <source>
        <dbReference type="Proteomes" id="UP000029121"/>
    </source>
</evidence>
<keyword evidence="6 7" id="KW-0472">Membrane</keyword>
<evidence type="ECO:0000256" key="7">
    <source>
        <dbReference type="SAM" id="Phobius"/>
    </source>
</evidence>